<name>A0AAE1K8D8_PETCI</name>
<keyword evidence="1" id="KW-0175">Coiled coil</keyword>
<feature type="compositionally biased region" description="Basic and acidic residues" evidence="2">
    <location>
        <begin position="865"/>
        <end position="875"/>
    </location>
</feature>
<feature type="compositionally biased region" description="Basic and acidic residues" evidence="2">
    <location>
        <begin position="827"/>
        <end position="856"/>
    </location>
</feature>
<dbReference type="EMBL" id="JAWQEG010003027">
    <property type="protein sequence ID" value="KAK3868371.1"/>
    <property type="molecule type" value="Genomic_DNA"/>
</dbReference>
<protein>
    <submittedName>
        <fullName evidence="3">Uncharacterized protein</fullName>
    </submittedName>
</protein>
<feature type="compositionally biased region" description="Basic and acidic residues" evidence="2">
    <location>
        <begin position="59"/>
        <end position="68"/>
    </location>
</feature>
<evidence type="ECO:0000313" key="4">
    <source>
        <dbReference type="Proteomes" id="UP001286313"/>
    </source>
</evidence>
<sequence>MFGFFKNKGKDKAVSKDKQSDNTKERKKDKTNKEEKDTKVVLRKGKEEKSTKSIFRKSKSIEKNKEGNCDSLSGGRKSQSLDGRESGEWGESDQEQLSRQDSSGTNTEEDLTTSGLHTCDQDVARSSSPQNYVQHEGAKAESPSSLLGFSIVAKNRDGPLKSGSKSNYAAKGIGSSGALSAALIPTLSTFTGAVGYPQSQRNGLPEPQGKGTKSTESLPQIGRTSGNATTLMMKPPLNPRLVVPRGPLATFAATFSQPPETPGCDIDEGRLTPSPGLVTPPSSPGLPLSQIASPHHAGTNPPSRPTSPDGRTSMLSTPSSSTSSLSSVSARPISPSGRRTPPGPRMGTGGRITSSPTAGRKAVRTNIKTNPTVTSRRAGSRSPVNPSSSPTLSNSSISFMDGENIQTPPSSPLSVRHVSSVQTCPGSPGEPGYTARHTPDVSPMSSAISPSVLSEIPDIQPPQTIKTKIPPSLPATKSRLSSSPSPPPKVSFSSDTKSEASATTSHRSSSPTVGKSRHSISSMHSLESIPENESDGHTSASDTLERNSHSRGTLSPSGQQPNPVVIVGDSTNLKSGILAHAFHPSTPEALVEKPCNPGVARKLSYSLTPVNEEKLPTTTSRSTESRNNTPINKNICPAPGTKSPSTKLVANVEKPKSSPVSNKNIKEGDEALKTRKRDPIVKYEKETQNENIKKKVYEGRANTLPLRTPTTPDGKKIGAIGALSHLTLRKPNVETIAQVVEAGPPKTEILRAVQPKPASTEAKTVKQGESRNINKKLEGTPRSVDDAEAATHVIFRIPLSRNSMTDSEDKERRVSVEILPEAGGGISRKEKEDSKDRPRSVSTSRELRREKSDIIIRRRVGSDAGEGREEKEGGKVRTRVRSSSTTRRHRMQRNQMSEDKINSPGSDKMTDNSEDDVIVPWRNRTRSKSRVSVNPTNDSTLSSTNSSPDKISAASSIGTKETVVQQENVNTKQNTDVVVTENEKQVDSVTAPPRHRSKSQDTERRRTRSVTLSEIQRASTGVDLEVKEPQGQRRARSSSRASETSHMDTDGDVTKTRRPPRRRSSSTTRRSTAGVMKAKEDRDTKMREQAENTNEAAPVNVTMEISKTEENNCNAHNNEQSTKVVDGKVMKDNEEKKREMDKQYGSAVVKIATIEDSDNKSVEANQTEEQTNKEKTTQGNSSKDIKIVVKRSVELQTDSVQSSSIMCQTEGEDETTRLLREEREKARKELAAQEERYQKQVDQLTLSLAQSQEEVSKLTKSLESLKGAHDTLKECEELQEKLSLLQQDVRDRNAQLDCVRSELQYSKNESDLTKAKLKKLEEDLDSARQKNLALQNQITATANCDKTEELEGKIKEMEEKLKTTVEERDKLSKTIEEIEAERDEEIKIIQDALDEAAQEREDLISTFEKEFQNMTTMNNTREQQLMEDFEWKLREMEKDHKKKLEERDRKAENTLHRVKRQAEEAEAEFRQKQEKMKNELNAQWEDKLRSECSRLKGELDELHAEEKHLAVESIKVQKEQDIRALKQTMEQRLEERTKEIAKLKDSLTDKDAYYHKEMENLRTTADRDVWELRRKLQRLDEKNWSQQELLQEKHQEELERIRSDYKDRVDGLEARLAKATQDCDGESRAQAEKHHNEEMDHLCQQHRLSMERLREELESEKFQAVEEARVIVSQHLEYVNNSLREQLTEAVTSTTQYRDELDAVRAALTLREEVIGSLEEQVGKLKGNTEATGASSYKDSQSSIASSDDSGSTRSSSNSQDRLSLSESVGASIESQDDAHKSGGSGLLGKMFGGGWFSGSKSKEGNRRGSAPNKQSS</sequence>
<feature type="region of interest" description="Disordered" evidence="2">
    <location>
        <begin position="252"/>
        <end position="568"/>
    </location>
</feature>
<feature type="region of interest" description="Disordered" evidence="2">
    <location>
        <begin position="1798"/>
        <end position="1817"/>
    </location>
</feature>
<feature type="compositionally biased region" description="Basic residues" evidence="2">
    <location>
        <begin position="876"/>
        <end position="892"/>
    </location>
</feature>
<feature type="compositionally biased region" description="Basic and acidic residues" evidence="2">
    <location>
        <begin position="1043"/>
        <end position="1055"/>
    </location>
</feature>
<feature type="region of interest" description="Disordered" evidence="2">
    <location>
        <begin position="196"/>
        <end position="239"/>
    </location>
</feature>
<keyword evidence="4" id="KW-1185">Reference proteome</keyword>
<evidence type="ECO:0000256" key="1">
    <source>
        <dbReference type="SAM" id="Coils"/>
    </source>
</evidence>
<feature type="region of interest" description="Disordered" evidence="2">
    <location>
        <begin position="1157"/>
        <end position="1182"/>
    </location>
</feature>
<feature type="compositionally biased region" description="Polar residues" evidence="2">
    <location>
        <begin position="124"/>
        <end position="133"/>
    </location>
</feature>
<feature type="compositionally biased region" description="Low complexity" evidence="2">
    <location>
        <begin position="312"/>
        <end position="340"/>
    </location>
</feature>
<feature type="compositionally biased region" description="Low complexity" evidence="2">
    <location>
        <begin position="617"/>
        <end position="629"/>
    </location>
</feature>
<feature type="compositionally biased region" description="Basic and acidic residues" evidence="2">
    <location>
        <begin position="8"/>
        <end position="51"/>
    </location>
</feature>
<feature type="region of interest" description="Disordered" evidence="2">
    <location>
        <begin position="1726"/>
        <end position="1786"/>
    </location>
</feature>
<feature type="compositionally biased region" description="Polar residues" evidence="2">
    <location>
        <begin position="95"/>
        <end position="116"/>
    </location>
</feature>
<feature type="coiled-coil region" evidence="1">
    <location>
        <begin position="1216"/>
        <end position="1546"/>
    </location>
</feature>
<feature type="compositionally biased region" description="Polar residues" evidence="2">
    <location>
        <begin position="1009"/>
        <end position="1019"/>
    </location>
</feature>
<feature type="compositionally biased region" description="Low complexity" evidence="2">
    <location>
        <begin position="382"/>
        <end position="398"/>
    </location>
</feature>
<feature type="region of interest" description="Disordered" evidence="2">
    <location>
        <begin position="755"/>
        <end position="784"/>
    </location>
</feature>
<gene>
    <name evidence="3" type="ORF">Pcinc_026230</name>
</gene>
<feature type="compositionally biased region" description="Polar residues" evidence="2">
    <location>
        <begin position="443"/>
        <end position="452"/>
    </location>
</feature>
<reference evidence="3" key="1">
    <citation type="submission" date="2023-10" db="EMBL/GenBank/DDBJ databases">
        <title>Genome assemblies of two species of porcelain crab, Petrolisthes cinctipes and Petrolisthes manimaculis (Anomura: Porcellanidae).</title>
        <authorList>
            <person name="Angst P."/>
        </authorList>
    </citation>
    <scope>NUCLEOTIDE SEQUENCE</scope>
    <source>
        <strain evidence="3">PB745_01</strain>
        <tissue evidence="3">Gill</tissue>
    </source>
</reference>
<feature type="compositionally biased region" description="Polar residues" evidence="2">
    <location>
        <begin position="499"/>
        <end position="525"/>
    </location>
</feature>
<feature type="compositionally biased region" description="Low complexity" evidence="2">
    <location>
        <begin position="934"/>
        <end position="949"/>
    </location>
</feature>
<accession>A0AAE1K8D8</accession>
<feature type="compositionally biased region" description="Basic and acidic residues" evidence="2">
    <location>
        <begin position="1077"/>
        <end position="1090"/>
    </location>
</feature>
<feature type="compositionally biased region" description="Polar residues" evidence="2">
    <location>
        <begin position="953"/>
        <end position="977"/>
    </location>
</feature>
<dbReference type="Proteomes" id="UP001286313">
    <property type="component" value="Unassembled WGS sequence"/>
</dbReference>
<dbReference type="Gene3D" id="1.10.287.1490">
    <property type="match status" value="1"/>
</dbReference>
<feature type="compositionally biased region" description="Polar residues" evidence="2">
    <location>
        <begin position="366"/>
        <end position="377"/>
    </location>
</feature>
<comment type="caution">
    <text evidence="3">The sequence shown here is derived from an EMBL/GenBank/DDBJ whole genome shotgun (WGS) entry which is preliminary data.</text>
</comment>
<feature type="compositionally biased region" description="Polar residues" evidence="2">
    <location>
        <begin position="550"/>
        <end position="562"/>
    </location>
</feature>
<evidence type="ECO:0000256" key="2">
    <source>
        <dbReference type="SAM" id="MobiDB-lite"/>
    </source>
</evidence>
<feature type="coiled-coil region" evidence="1">
    <location>
        <begin position="1595"/>
        <end position="1663"/>
    </location>
</feature>
<feature type="compositionally biased region" description="Basic and acidic residues" evidence="2">
    <location>
        <begin position="775"/>
        <end position="784"/>
    </location>
</feature>
<feature type="region of interest" description="Disordered" evidence="2">
    <location>
        <begin position="612"/>
        <end position="646"/>
    </location>
</feature>
<feature type="compositionally biased region" description="Polar residues" evidence="2">
    <location>
        <begin position="211"/>
        <end position="230"/>
    </location>
</feature>
<feature type="region of interest" description="Disordered" evidence="2">
    <location>
        <begin position="803"/>
        <end position="1096"/>
    </location>
</feature>
<evidence type="ECO:0000313" key="3">
    <source>
        <dbReference type="EMBL" id="KAK3868371.1"/>
    </source>
</evidence>
<organism evidence="3 4">
    <name type="scientific">Petrolisthes cinctipes</name>
    <name type="common">Flat porcelain crab</name>
    <dbReference type="NCBI Taxonomy" id="88211"/>
    <lineage>
        <taxon>Eukaryota</taxon>
        <taxon>Metazoa</taxon>
        <taxon>Ecdysozoa</taxon>
        <taxon>Arthropoda</taxon>
        <taxon>Crustacea</taxon>
        <taxon>Multicrustacea</taxon>
        <taxon>Malacostraca</taxon>
        <taxon>Eumalacostraca</taxon>
        <taxon>Eucarida</taxon>
        <taxon>Decapoda</taxon>
        <taxon>Pleocyemata</taxon>
        <taxon>Anomura</taxon>
        <taxon>Galatheoidea</taxon>
        <taxon>Porcellanidae</taxon>
        <taxon>Petrolisthes</taxon>
    </lineage>
</organism>
<feature type="compositionally biased region" description="Low complexity" evidence="2">
    <location>
        <begin position="1735"/>
        <end position="1768"/>
    </location>
</feature>
<proteinExistence type="predicted"/>
<feature type="region of interest" description="Disordered" evidence="2">
    <location>
        <begin position="1"/>
        <end position="146"/>
    </location>
</feature>